<feature type="transmembrane region" description="Helical" evidence="11">
    <location>
        <begin position="180"/>
        <end position="205"/>
    </location>
</feature>
<dbReference type="InterPro" id="IPR004709">
    <property type="entry name" value="NaH_exchanger"/>
</dbReference>
<keyword evidence="7 11" id="KW-0472">Membrane</keyword>
<keyword evidence="8 9" id="KW-0739">Sodium transport</keyword>
<dbReference type="PANTHER" id="PTHR10110">
    <property type="entry name" value="SODIUM/HYDROGEN EXCHANGER"/>
    <property type="match status" value="1"/>
</dbReference>
<feature type="compositionally biased region" description="Basic and acidic residues" evidence="10">
    <location>
        <begin position="700"/>
        <end position="716"/>
    </location>
</feature>
<feature type="compositionally biased region" description="Low complexity" evidence="10">
    <location>
        <begin position="556"/>
        <end position="572"/>
    </location>
</feature>
<evidence type="ECO:0000256" key="2">
    <source>
        <dbReference type="ARBA" id="ARBA00022448"/>
    </source>
</evidence>
<feature type="compositionally biased region" description="Low complexity" evidence="10">
    <location>
        <begin position="648"/>
        <end position="663"/>
    </location>
</feature>
<evidence type="ECO:0000256" key="3">
    <source>
        <dbReference type="ARBA" id="ARBA00022692"/>
    </source>
</evidence>
<comment type="subcellular location">
    <subcellularLocation>
        <location evidence="1">Membrane</location>
        <topology evidence="1">Multi-pass membrane protein</topology>
    </subcellularLocation>
</comment>
<evidence type="ECO:0000256" key="5">
    <source>
        <dbReference type="ARBA" id="ARBA00023053"/>
    </source>
</evidence>
<dbReference type="GO" id="GO:0005886">
    <property type="term" value="C:plasma membrane"/>
    <property type="evidence" value="ECO:0007669"/>
    <property type="project" value="TreeGrafter"/>
</dbReference>
<feature type="transmembrane region" description="Helical" evidence="11">
    <location>
        <begin position="68"/>
        <end position="90"/>
    </location>
</feature>
<dbReference type="PANTHER" id="PTHR10110:SF126">
    <property type="entry name" value="NA(+)_H(+) EXCHANGER PROTEIN 7"/>
    <property type="match status" value="1"/>
</dbReference>
<dbReference type="AlphaFoldDB" id="A0AAW0TQ99"/>
<dbReference type="InterPro" id="IPR018422">
    <property type="entry name" value="Cation/H_exchanger_CPA1"/>
</dbReference>
<evidence type="ECO:0000259" key="12">
    <source>
        <dbReference type="Pfam" id="PF00999"/>
    </source>
</evidence>
<dbReference type="NCBIfam" id="TIGR00840">
    <property type="entry name" value="b_cpa1"/>
    <property type="match status" value="1"/>
</dbReference>
<name>A0AAW0TQ99_SCYPA</name>
<keyword evidence="5" id="KW-0915">Sodium</keyword>
<reference evidence="13 14" key="1">
    <citation type="submission" date="2023-03" db="EMBL/GenBank/DDBJ databases">
        <title>High-quality genome of Scylla paramamosain provides insights in environmental adaptation.</title>
        <authorList>
            <person name="Zhang L."/>
        </authorList>
    </citation>
    <scope>NUCLEOTIDE SEQUENCE [LARGE SCALE GENOMIC DNA]</scope>
    <source>
        <strain evidence="13">LZ_2023a</strain>
        <tissue evidence="13">Muscle</tissue>
    </source>
</reference>
<dbReference type="Gene3D" id="6.10.140.1330">
    <property type="match status" value="1"/>
</dbReference>
<dbReference type="Pfam" id="PF00999">
    <property type="entry name" value="Na_H_Exchanger"/>
    <property type="match status" value="1"/>
</dbReference>
<feature type="transmembrane region" description="Helical" evidence="11">
    <location>
        <begin position="27"/>
        <end position="56"/>
    </location>
</feature>
<keyword evidence="4 11" id="KW-1133">Transmembrane helix</keyword>
<dbReference type="EMBL" id="JARAKH010000026">
    <property type="protein sequence ID" value="KAK8389959.1"/>
    <property type="molecule type" value="Genomic_DNA"/>
</dbReference>
<comment type="caution">
    <text evidence="13">The sequence shown here is derived from an EMBL/GenBank/DDBJ whole genome shotgun (WGS) entry which is preliminary data.</text>
</comment>
<evidence type="ECO:0000313" key="14">
    <source>
        <dbReference type="Proteomes" id="UP001487740"/>
    </source>
</evidence>
<feature type="transmembrane region" description="Helical" evidence="11">
    <location>
        <begin position="256"/>
        <end position="278"/>
    </location>
</feature>
<keyword evidence="6 9" id="KW-0406">Ion transport</keyword>
<protein>
    <recommendedName>
        <fullName evidence="9">Sodium/hydrogen exchanger</fullName>
    </recommendedName>
</protein>
<proteinExistence type="inferred from homology"/>
<feature type="transmembrane region" description="Helical" evidence="11">
    <location>
        <begin position="96"/>
        <end position="118"/>
    </location>
</feature>
<evidence type="ECO:0000256" key="11">
    <source>
        <dbReference type="SAM" id="Phobius"/>
    </source>
</evidence>
<dbReference type="PRINTS" id="PR01084">
    <property type="entry name" value="NAHEXCHNGR"/>
</dbReference>
<evidence type="ECO:0000256" key="8">
    <source>
        <dbReference type="ARBA" id="ARBA00023201"/>
    </source>
</evidence>
<dbReference type="GO" id="GO:0015386">
    <property type="term" value="F:potassium:proton antiporter activity"/>
    <property type="evidence" value="ECO:0007669"/>
    <property type="project" value="TreeGrafter"/>
</dbReference>
<dbReference type="InterPro" id="IPR006153">
    <property type="entry name" value="Cation/H_exchanger_TM"/>
</dbReference>
<evidence type="ECO:0000313" key="13">
    <source>
        <dbReference type="EMBL" id="KAK8389959.1"/>
    </source>
</evidence>
<feature type="domain" description="Cation/H+ exchanger transmembrane" evidence="12">
    <location>
        <begin position="1"/>
        <end position="343"/>
    </location>
</feature>
<dbReference type="GO" id="GO:0051453">
    <property type="term" value="P:regulation of intracellular pH"/>
    <property type="evidence" value="ECO:0007669"/>
    <property type="project" value="TreeGrafter"/>
</dbReference>
<feature type="transmembrane region" description="Helical" evidence="11">
    <location>
        <begin position="130"/>
        <end position="160"/>
    </location>
</feature>
<evidence type="ECO:0000256" key="10">
    <source>
        <dbReference type="SAM" id="MobiDB-lite"/>
    </source>
</evidence>
<evidence type="ECO:0000256" key="9">
    <source>
        <dbReference type="RuleBase" id="RU003722"/>
    </source>
</evidence>
<keyword evidence="2 9" id="KW-0813">Transport</keyword>
<evidence type="ECO:0000256" key="1">
    <source>
        <dbReference type="ARBA" id="ARBA00004141"/>
    </source>
</evidence>
<evidence type="ECO:0000256" key="7">
    <source>
        <dbReference type="ARBA" id="ARBA00023136"/>
    </source>
</evidence>
<comment type="similarity">
    <text evidence="9">Belongs to the monovalent cation:proton antiporter 1 (CPA1) transporter (TC 2.A.36) family.</text>
</comment>
<feature type="region of interest" description="Disordered" evidence="10">
    <location>
        <begin position="601"/>
        <end position="716"/>
    </location>
</feature>
<organism evidence="13 14">
    <name type="scientific">Scylla paramamosain</name>
    <name type="common">Mud crab</name>
    <dbReference type="NCBI Taxonomy" id="85552"/>
    <lineage>
        <taxon>Eukaryota</taxon>
        <taxon>Metazoa</taxon>
        <taxon>Ecdysozoa</taxon>
        <taxon>Arthropoda</taxon>
        <taxon>Crustacea</taxon>
        <taxon>Multicrustacea</taxon>
        <taxon>Malacostraca</taxon>
        <taxon>Eumalacostraca</taxon>
        <taxon>Eucarida</taxon>
        <taxon>Decapoda</taxon>
        <taxon>Pleocyemata</taxon>
        <taxon>Brachyura</taxon>
        <taxon>Eubrachyura</taxon>
        <taxon>Portunoidea</taxon>
        <taxon>Portunidae</taxon>
        <taxon>Portuninae</taxon>
        <taxon>Scylla</taxon>
    </lineage>
</organism>
<dbReference type="Proteomes" id="UP001487740">
    <property type="component" value="Unassembled WGS sequence"/>
</dbReference>
<keyword evidence="9" id="KW-0050">Antiport</keyword>
<gene>
    <name evidence="13" type="ORF">O3P69_012878</name>
</gene>
<sequence>MFFFILLPPIVLESAYSLHDRAFFDNLGTVLVFALIGTLFNIATIGPTLYGLNLAGAMGSINFTFTEGLVFSSLISAVDPVAVLAIFQELGVNKDLYFLVFGESLLNDGMTVVVYNTVTSFMAMEEVTGWQYVLAVVAFGVVVFGGLFIGVIFGCITALVTKSTTDVRVVEPLALLGLSYLSYLTAELFHFSGIISLIVCGLIQAHYAFQNISQKSYTTVKYFTKMASATSETVIFMFLGMVLVSDDHLWHTGFVLWSVFLCFLFRFIGVFFLTGIMNNYRIKKVGLEEQFIAAYGGLRGAVAFSLVNMLDESLPPRRIFVTATLAVILSTIFIQGTTVKPLVGLLQIRKHSSGKKNLSEEINDTTMDHIMAGVEEILGQHGDFYLRELIIHYNDRYLHSLRRSLSRSTTPTCTAPVAMIEDHVKPFCPPIASTVTQTISYSTSQKEEALTHPEFPTDKDTYEKVEDVIAESPEGVQMRKKYSIIPIRQSRVSAEVTRTPSTAHQDASILRKAFRSNPYNKLHYKYNPNLVGEEDQELEEHLNRRHINARRFTHLASSTRRSSSIRPTPASRLRTTSEGGAFLPDGVAELVERHNLRRQSMMHMHSQGARRPLHGCFSSPEPGSWSPASPSILRALQETTEPDPSCTSPPKDTASTPPTSPSSADDRPTSPWKWTEGAPRSKETEAGQGEEEVPLVNVSRAEKDIAQSKDPQDKEV</sequence>
<evidence type="ECO:0000256" key="6">
    <source>
        <dbReference type="ARBA" id="ARBA00023065"/>
    </source>
</evidence>
<feature type="region of interest" description="Disordered" evidence="10">
    <location>
        <begin position="554"/>
        <end position="580"/>
    </location>
</feature>
<dbReference type="GO" id="GO:0098719">
    <property type="term" value="P:sodium ion import across plasma membrane"/>
    <property type="evidence" value="ECO:0007669"/>
    <property type="project" value="TreeGrafter"/>
</dbReference>
<feature type="transmembrane region" description="Helical" evidence="11">
    <location>
        <begin position="319"/>
        <end position="346"/>
    </location>
</feature>
<feature type="transmembrane region" description="Helical" evidence="11">
    <location>
        <begin position="226"/>
        <end position="244"/>
    </location>
</feature>
<accession>A0AAW0TQ99</accession>
<keyword evidence="3 9" id="KW-0812">Transmembrane</keyword>
<evidence type="ECO:0000256" key="4">
    <source>
        <dbReference type="ARBA" id="ARBA00022989"/>
    </source>
</evidence>
<keyword evidence="14" id="KW-1185">Reference proteome</keyword>
<dbReference type="GO" id="GO:0015385">
    <property type="term" value="F:sodium:proton antiporter activity"/>
    <property type="evidence" value="ECO:0007669"/>
    <property type="project" value="InterPro"/>
</dbReference>